<dbReference type="InterPro" id="IPR015500">
    <property type="entry name" value="Peptidase_S8_subtilisin-rel"/>
</dbReference>
<accession>A0AAV9HPX2</accession>
<reference evidence="8" key="1">
    <citation type="journal article" date="2023" name="Mol. Phylogenet. Evol.">
        <title>Genome-scale phylogeny and comparative genomics of the fungal order Sordariales.</title>
        <authorList>
            <person name="Hensen N."/>
            <person name="Bonometti L."/>
            <person name="Westerberg I."/>
            <person name="Brannstrom I.O."/>
            <person name="Guillou S."/>
            <person name="Cros-Aarteil S."/>
            <person name="Calhoun S."/>
            <person name="Haridas S."/>
            <person name="Kuo A."/>
            <person name="Mondo S."/>
            <person name="Pangilinan J."/>
            <person name="Riley R."/>
            <person name="LaButti K."/>
            <person name="Andreopoulos B."/>
            <person name="Lipzen A."/>
            <person name="Chen C."/>
            <person name="Yan M."/>
            <person name="Daum C."/>
            <person name="Ng V."/>
            <person name="Clum A."/>
            <person name="Steindorff A."/>
            <person name="Ohm R.A."/>
            <person name="Martin F."/>
            <person name="Silar P."/>
            <person name="Natvig D.O."/>
            <person name="Lalanne C."/>
            <person name="Gautier V."/>
            <person name="Ament-Velasquez S.L."/>
            <person name="Kruys A."/>
            <person name="Hutchinson M.I."/>
            <person name="Powell A.J."/>
            <person name="Barry K."/>
            <person name="Miller A.N."/>
            <person name="Grigoriev I.V."/>
            <person name="Debuchy R."/>
            <person name="Gladieux P."/>
            <person name="Hiltunen Thoren M."/>
            <person name="Johannesson H."/>
        </authorList>
    </citation>
    <scope>NUCLEOTIDE SEQUENCE</scope>
    <source>
        <strain evidence="8">PSN324</strain>
    </source>
</reference>
<reference evidence="8" key="2">
    <citation type="submission" date="2023-06" db="EMBL/GenBank/DDBJ databases">
        <authorList>
            <consortium name="Lawrence Berkeley National Laboratory"/>
            <person name="Mondo S.J."/>
            <person name="Hensen N."/>
            <person name="Bonometti L."/>
            <person name="Westerberg I."/>
            <person name="Brannstrom I.O."/>
            <person name="Guillou S."/>
            <person name="Cros-Aarteil S."/>
            <person name="Calhoun S."/>
            <person name="Haridas S."/>
            <person name="Kuo A."/>
            <person name="Pangilinan J."/>
            <person name="Riley R."/>
            <person name="Labutti K."/>
            <person name="Andreopoulos B."/>
            <person name="Lipzen A."/>
            <person name="Chen C."/>
            <person name="Yanf M."/>
            <person name="Daum C."/>
            <person name="Ng V."/>
            <person name="Clum A."/>
            <person name="Steindorff A."/>
            <person name="Ohm R."/>
            <person name="Martin F."/>
            <person name="Silar P."/>
            <person name="Natvig D."/>
            <person name="Lalanne C."/>
            <person name="Gautier V."/>
            <person name="Ament-Velasquez S.L."/>
            <person name="Kruys A."/>
            <person name="Hutchinson M.I."/>
            <person name="Powell A.J."/>
            <person name="Barry K."/>
            <person name="Miller A.N."/>
            <person name="Grigoriev I.V."/>
            <person name="Debuchy R."/>
            <person name="Gladieux P."/>
            <person name="Thoren M.H."/>
            <person name="Johannesson H."/>
        </authorList>
    </citation>
    <scope>NUCLEOTIDE SEQUENCE</scope>
    <source>
        <strain evidence="8">PSN324</strain>
    </source>
</reference>
<dbReference type="GO" id="GO:0004252">
    <property type="term" value="F:serine-type endopeptidase activity"/>
    <property type="evidence" value="ECO:0007669"/>
    <property type="project" value="InterPro"/>
</dbReference>
<evidence type="ECO:0000256" key="3">
    <source>
        <dbReference type="ARBA" id="ARBA00022801"/>
    </source>
</evidence>
<dbReference type="InterPro" id="IPR000209">
    <property type="entry name" value="Peptidase_S8/S53_dom"/>
</dbReference>
<dbReference type="InterPro" id="IPR023828">
    <property type="entry name" value="Peptidase_S8_Ser-AS"/>
</dbReference>
<evidence type="ECO:0000313" key="8">
    <source>
        <dbReference type="EMBL" id="KAK4462962.1"/>
    </source>
</evidence>
<evidence type="ECO:0000256" key="1">
    <source>
        <dbReference type="ARBA" id="ARBA00011073"/>
    </source>
</evidence>
<feature type="domain" description="Peptidase S8/S53" evidence="7">
    <location>
        <begin position="230"/>
        <end position="439"/>
    </location>
</feature>
<keyword evidence="9" id="KW-1185">Reference proteome</keyword>
<dbReference type="Proteomes" id="UP001321749">
    <property type="component" value="Unassembled WGS sequence"/>
</dbReference>
<dbReference type="InterPro" id="IPR036852">
    <property type="entry name" value="Peptidase_S8/S53_dom_sf"/>
</dbReference>
<proteinExistence type="inferred from homology"/>
<dbReference type="Pfam" id="PF00082">
    <property type="entry name" value="Peptidase_S8"/>
    <property type="match status" value="1"/>
</dbReference>
<keyword evidence="2" id="KW-0645">Protease</keyword>
<dbReference type="PRINTS" id="PR00723">
    <property type="entry name" value="SUBTILISIN"/>
</dbReference>
<comment type="similarity">
    <text evidence="1 5">Belongs to the peptidase S8 family.</text>
</comment>
<evidence type="ECO:0000256" key="4">
    <source>
        <dbReference type="ARBA" id="ARBA00022825"/>
    </source>
</evidence>
<comment type="caution">
    <text evidence="5">Lacks conserved residue(s) required for the propagation of feature annotation.</text>
</comment>
<dbReference type="InterPro" id="IPR050131">
    <property type="entry name" value="Peptidase_S8_subtilisin-like"/>
</dbReference>
<protein>
    <submittedName>
        <fullName evidence="8">Peptidase S8/S53 domain-containing protein</fullName>
    </submittedName>
</protein>
<evidence type="ECO:0000313" key="9">
    <source>
        <dbReference type="Proteomes" id="UP001321749"/>
    </source>
</evidence>
<dbReference type="PROSITE" id="PS51892">
    <property type="entry name" value="SUBTILASE"/>
    <property type="match status" value="1"/>
</dbReference>
<dbReference type="GO" id="GO:0006508">
    <property type="term" value="P:proteolysis"/>
    <property type="evidence" value="ECO:0007669"/>
    <property type="project" value="UniProtKB-KW"/>
</dbReference>
<dbReference type="SUPFAM" id="SSF52743">
    <property type="entry name" value="Subtilisin-like"/>
    <property type="match status" value="1"/>
</dbReference>
<keyword evidence="3" id="KW-0378">Hydrolase</keyword>
<organism evidence="8 9">
    <name type="scientific">Cladorrhinum samala</name>
    <dbReference type="NCBI Taxonomy" id="585594"/>
    <lineage>
        <taxon>Eukaryota</taxon>
        <taxon>Fungi</taxon>
        <taxon>Dikarya</taxon>
        <taxon>Ascomycota</taxon>
        <taxon>Pezizomycotina</taxon>
        <taxon>Sordariomycetes</taxon>
        <taxon>Sordariomycetidae</taxon>
        <taxon>Sordariales</taxon>
        <taxon>Podosporaceae</taxon>
        <taxon>Cladorrhinum</taxon>
    </lineage>
</organism>
<dbReference type="CDD" id="cd04843">
    <property type="entry name" value="Peptidases_S8_11"/>
    <property type="match status" value="1"/>
</dbReference>
<gene>
    <name evidence="8" type="ORF">QBC42DRAFT_285971</name>
</gene>
<evidence type="ECO:0000256" key="5">
    <source>
        <dbReference type="PROSITE-ProRule" id="PRU01240"/>
    </source>
</evidence>
<evidence type="ECO:0000259" key="7">
    <source>
        <dbReference type="Pfam" id="PF00082"/>
    </source>
</evidence>
<sequence length="488" mass="51455">MASSINQQIAIKLTPEGQQKQLEDANFIINLVNRAQQGAQAEAGDGTPPAFATGVAPLVSLELQQELAALPPTQTDEVFEDGNTEDLSIDSWYQVTVPGLPAVPSSGTGPESNADDQAVLPAATLTLIRNLLALDHVESAHSLAPCAPPSKGSGPDDDIPAPPAVFPGDDPRSVNQRYLNAAPVGIDARYAWTKKGGDGATVGIVDLERGWKLNHADLAAANITLISGVNQDFRFHGTAVLGEMLMVDNTIGGVGIAPHARGRVVSQWRTTTRYNTTEAIYSAISVMRRGDILLLEAQAFDPAGAPGYWPVEVDDSVYTAIRTATTRGITVVEAGGNGSNNLDTYRNAAGRRIFNRSAPGEFRDSGAILIGAASSSVPHVRLGFSNYGNRVDCYGWGQNITTTYTNEAGTTSEYTDSFSGTSGASPIVVGAAAAVQGIAQARLNSKLLPLRLRAVLKIWGTPSANPANDRIGVMPNLRRIIDGGHIRL</sequence>
<dbReference type="PROSITE" id="PS00138">
    <property type="entry name" value="SUBTILASE_SER"/>
    <property type="match status" value="1"/>
</dbReference>
<dbReference type="PANTHER" id="PTHR43806:SF11">
    <property type="entry name" value="CEREVISIN-RELATED"/>
    <property type="match status" value="1"/>
</dbReference>
<feature type="region of interest" description="Disordered" evidence="6">
    <location>
        <begin position="144"/>
        <end position="167"/>
    </location>
</feature>
<evidence type="ECO:0000256" key="2">
    <source>
        <dbReference type="ARBA" id="ARBA00022670"/>
    </source>
</evidence>
<dbReference type="EMBL" id="MU864965">
    <property type="protein sequence ID" value="KAK4462962.1"/>
    <property type="molecule type" value="Genomic_DNA"/>
</dbReference>
<dbReference type="Gene3D" id="3.40.50.200">
    <property type="entry name" value="Peptidase S8/S53 domain"/>
    <property type="match status" value="1"/>
</dbReference>
<comment type="caution">
    <text evidence="8">The sequence shown here is derived from an EMBL/GenBank/DDBJ whole genome shotgun (WGS) entry which is preliminary data.</text>
</comment>
<evidence type="ECO:0000256" key="6">
    <source>
        <dbReference type="SAM" id="MobiDB-lite"/>
    </source>
</evidence>
<name>A0AAV9HPX2_9PEZI</name>
<keyword evidence="4" id="KW-0720">Serine protease</keyword>
<dbReference type="AlphaFoldDB" id="A0AAV9HPX2"/>
<dbReference type="InterPro" id="IPR034073">
    <property type="entry name" value="Subtilisin_DY-like_dom"/>
</dbReference>
<dbReference type="PANTHER" id="PTHR43806">
    <property type="entry name" value="PEPTIDASE S8"/>
    <property type="match status" value="1"/>
</dbReference>